<organism evidence="1 2">
    <name type="scientific">Paraburkholderia terrae</name>
    <dbReference type="NCBI Taxonomy" id="311230"/>
    <lineage>
        <taxon>Bacteria</taxon>
        <taxon>Pseudomonadati</taxon>
        <taxon>Pseudomonadota</taxon>
        <taxon>Betaproteobacteria</taxon>
        <taxon>Burkholderiales</taxon>
        <taxon>Burkholderiaceae</taxon>
        <taxon>Paraburkholderia</taxon>
    </lineage>
</organism>
<reference evidence="1 2" key="1">
    <citation type="journal article" date="2022" name="Front. Microbiol.">
        <title>Identification and characterization of a novel class of self-sufficient cytochrome P450 hydroxylase involved in cyclohexanecarboxylate degradation in Paraburkholderia terrae strain KU-64.</title>
        <authorList>
            <person name="Yamamoto T."/>
            <person name="Hasegawa Y."/>
            <person name="Iwaki H."/>
        </authorList>
    </citation>
    <scope>NUCLEOTIDE SEQUENCE [LARGE SCALE GENOMIC DNA]</scope>
    <source>
        <strain evidence="1 2">KU-64</strain>
    </source>
</reference>
<protein>
    <submittedName>
        <fullName evidence="1">Uncharacterized protein</fullName>
    </submittedName>
</protein>
<evidence type="ECO:0000313" key="1">
    <source>
        <dbReference type="EMBL" id="BCZ85159.1"/>
    </source>
</evidence>
<proteinExistence type="predicted"/>
<dbReference type="EMBL" id="AP024958">
    <property type="protein sequence ID" value="BCZ85159.1"/>
    <property type="molecule type" value="Genomic_DNA"/>
</dbReference>
<keyword evidence="2" id="KW-1185">Reference proteome</keyword>
<gene>
    <name evidence="1" type="ORF">PTKU64_88340</name>
</gene>
<accession>A0ABM7U2F6</accession>
<sequence>MREKHKTHAHGQHFQVSLPEDLVRGSSKSLDRFMDNWQIRKPGLGQLDAARQALEQRCSKLRFESLHLLANGRLGKAQLGRGMCETEVPGR</sequence>
<evidence type="ECO:0000313" key="2">
    <source>
        <dbReference type="Proteomes" id="UP001319874"/>
    </source>
</evidence>
<dbReference type="Proteomes" id="UP001319874">
    <property type="component" value="Chromosome 4"/>
</dbReference>
<name>A0ABM7U2F6_9BURK</name>